<dbReference type="EnsemblPlants" id="Solyc02g055430.2.1">
    <property type="protein sequence ID" value="Solyc02g055430.2.1.1"/>
    <property type="gene ID" value="Solyc02g055430.2"/>
</dbReference>
<evidence type="ECO:0000313" key="4">
    <source>
        <dbReference type="Proteomes" id="UP000004994"/>
    </source>
</evidence>
<protein>
    <submittedName>
        <fullName evidence="3">Uncharacterized protein</fullName>
    </submittedName>
</protein>
<dbReference type="PaxDb" id="4081-Solyc02g055430.1.1"/>
<keyword evidence="2" id="KW-0812">Transmembrane</keyword>
<keyword evidence="2" id="KW-0472">Membrane</keyword>
<sequence length="75" mass="8333">MAMATTTSSSQANCGQQDPPATMQRHLFCLLFSFTLSLPILLLIFSSPFCRDNSTRRLHPRADETPATTKRGFQA</sequence>
<reference evidence="3" key="2">
    <citation type="submission" date="2019-01" db="UniProtKB">
        <authorList>
            <consortium name="EnsemblPlants"/>
        </authorList>
    </citation>
    <scope>IDENTIFICATION</scope>
    <source>
        <strain evidence="3">cv. Heinz 1706</strain>
    </source>
</reference>
<organism evidence="3">
    <name type="scientific">Solanum lycopersicum</name>
    <name type="common">Tomato</name>
    <name type="synonym">Lycopersicon esculentum</name>
    <dbReference type="NCBI Taxonomy" id="4081"/>
    <lineage>
        <taxon>Eukaryota</taxon>
        <taxon>Viridiplantae</taxon>
        <taxon>Streptophyta</taxon>
        <taxon>Embryophyta</taxon>
        <taxon>Tracheophyta</taxon>
        <taxon>Spermatophyta</taxon>
        <taxon>Magnoliopsida</taxon>
        <taxon>eudicotyledons</taxon>
        <taxon>Gunneridae</taxon>
        <taxon>Pentapetalae</taxon>
        <taxon>asterids</taxon>
        <taxon>lamiids</taxon>
        <taxon>Solanales</taxon>
        <taxon>Solanaceae</taxon>
        <taxon>Solanoideae</taxon>
        <taxon>Solaneae</taxon>
        <taxon>Solanum</taxon>
        <taxon>Solanum subgen. Lycopersicon</taxon>
    </lineage>
</organism>
<feature type="region of interest" description="Disordered" evidence="1">
    <location>
        <begin position="51"/>
        <end position="75"/>
    </location>
</feature>
<keyword evidence="2" id="KW-1133">Transmembrane helix</keyword>
<dbReference type="Proteomes" id="UP000004994">
    <property type="component" value="Chromosome 2"/>
</dbReference>
<keyword evidence="4" id="KW-1185">Reference proteome</keyword>
<reference evidence="3" key="1">
    <citation type="journal article" date="2012" name="Nature">
        <title>The tomato genome sequence provides insights into fleshy fruit evolution.</title>
        <authorList>
            <consortium name="Tomato Genome Consortium"/>
        </authorList>
    </citation>
    <scope>NUCLEOTIDE SEQUENCE [LARGE SCALE GENOMIC DNA]</scope>
    <source>
        <strain evidence="3">cv. Heinz 1706</strain>
    </source>
</reference>
<evidence type="ECO:0000256" key="1">
    <source>
        <dbReference type="SAM" id="MobiDB-lite"/>
    </source>
</evidence>
<evidence type="ECO:0000313" key="3">
    <source>
        <dbReference type="EnsemblPlants" id="Solyc02g055430.2.1.1"/>
    </source>
</evidence>
<name>A0A3Q7EY58_SOLLC</name>
<proteinExistence type="predicted"/>
<accession>A0A3Q7EY58</accession>
<feature type="transmembrane region" description="Helical" evidence="2">
    <location>
        <begin position="27"/>
        <end position="49"/>
    </location>
</feature>
<dbReference type="Gramene" id="Solyc02g055430.2.1">
    <property type="protein sequence ID" value="Solyc02g055430.2.1.1"/>
    <property type="gene ID" value="Solyc02g055430.2"/>
</dbReference>
<dbReference type="AlphaFoldDB" id="A0A3Q7EY58"/>
<evidence type="ECO:0000256" key="2">
    <source>
        <dbReference type="SAM" id="Phobius"/>
    </source>
</evidence>
<dbReference type="InParanoid" id="A0A3Q7EY58"/>